<evidence type="ECO:0000313" key="2">
    <source>
        <dbReference type="Proteomes" id="UP001497680"/>
    </source>
</evidence>
<protein>
    <submittedName>
        <fullName evidence="1">NAD(P)-binding protein</fullName>
    </submittedName>
</protein>
<comment type="caution">
    <text evidence="1">The sequence shown here is derived from an EMBL/GenBank/DDBJ whole genome shotgun (WGS) entry which is preliminary data.</text>
</comment>
<gene>
    <name evidence="1" type="ORF">F4821DRAFT_225457</name>
</gene>
<evidence type="ECO:0000313" key="1">
    <source>
        <dbReference type="EMBL" id="KAI6091730.1"/>
    </source>
</evidence>
<keyword evidence="2" id="KW-1185">Reference proteome</keyword>
<proteinExistence type="predicted"/>
<sequence>MAKGSILVTGANGGLGSDIVGQILSRPSLAQDYHGLYAVRKVETADTVKGVLRGAAKAKHQYDLISLDLSSLESVRKVAADINARVASGEIPPLRALVLSAAYQEHFDQNFTKDGFDMTFQASYLSHFLLTLLLLQSLDKEEGRVVVLGSWTHDTTDPRNKAGPFGDSYVPEEFQMIFTDPEGSTEPVAKGKWGVPAGRTDDPLAGFRRYGAGKLCEVMMMRELSRRIAKDPTLSKISVLGVDPGAMRSSLARRSGWFTRVLLVNVLLRIFAPIATWLNPDGDLRTTWKSAADTIHASFDTDGGLGEHPNGLYLNGSVIAEVGPEAKDETKCRRLWSDSLGYASIKEGDTVLADWR</sequence>
<accession>A0ACC0DGR4</accession>
<organism evidence="1 2">
    <name type="scientific">Hypoxylon rubiginosum</name>
    <dbReference type="NCBI Taxonomy" id="110542"/>
    <lineage>
        <taxon>Eukaryota</taxon>
        <taxon>Fungi</taxon>
        <taxon>Dikarya</taxon>
        <taxon>Ascomycota</taxon>
        <taxon>Pezizomycotina</taxon>
        <taxon>Sordariomycetes</taxon>
        <taxon>Xylariomycetidae</taxon>
        <taxon>Xylariales</taxon>
        <taxon>Hypoxylaceae</taxon>
        <taxon>Hypoxylon</taxon>
    </lineage>
</organism>
<reference evidence="1 2" key="1">
    <citation type="journal article" date="2022" name="New Phytol.">
        <title>Ecological generalism drives hyperdiversity of secondary metabolite gene clusters in xylarialean endophytes.</title>
        <authorList>
            <person name="Franco M.E.E."/>
            <person name="Wisecaver J.H."/>
            <person name="Arnold A.E."/>
            <person name="Ju Y.M."/>
            <person name="Slot J.C."/>
            <person name="Ahrendt S."/>
            <person name="Moore L.P."/>
            <person name="Eastman K.E."/>
            <person name="Scott K."/>
            <person name="Konkel Z."/>
            <person name="Mondo S.J."/>
            <person name="Kuo A."/>
            <person name="Hayes R.D."/>
            <person name="Haridas S."/>
            <person name="Andreopoulos B."/>
            <person name="Riley R."/>
            <person name="LaButti K."/>
            <person name="Pangilinan J."/>
            <person name="Lipzen A."/>
            <person name="Amirebrahimi M."/>
            <person name="Yan J."/>
            <person name="Adam C."/>
            <person name="Keymanesh K."/>
            <person name="Ng V."/>
            <person name="Louie K."/>
            <person name="Northen T."/>
            <person name="Drula E."/>
            <person name="Henrissat B."/>
            <person name="Hsieh H.M."/>
            <person name="Youens-Clark K."/>
            <person name="Lutzoni F."/>
            <person name="Miadlikowska J."/>
            <person name="Eastwood D.C."/>
            <person name="Hamelin R.C."/>
            <person name="Grigoriev I.V."/>
            <person name="U'Ren J.M."/>
        </authorList>
    </citation>
    <scope>NUCLEOTIDE SEQUENCE [LARGE SCALE GENOMIC DNA]</scope>
    <source>
        <strain evidence="1 2">ER1909</strain>
    </source>
</reference>
<dbReference type="Proteomes" id="UP001497680">
    <property type="component" value="Unassembled WGS sequence"/>
</dbReference>
<dbReference type="EMBL" id="MU394285">
    <property type="protein sequence ID" value="KAI6091730.1"/>
    <property type="molecule type" value="Genomic_DNA"/>
</dbReference>
<name>A0ACC0DGR4_9PEZI</name>